<evidence type="ECO:0000256" key="2">
    <source>
        <dbReference type="ARBA" id="ARBA00010872"/>
    </source>
</evidence>
<dbReference type="InterPro" id="IPR033844">
    <property type="entry name" value="ASRGL1_meta"/>
</dbReference>
<evidence type="ECO:0000256" key="11">
    <source>
        <dbReference type="PIRSR" id="PIRSR600246-3"/>
    </source>
</evidence>
<reference evidence="14" key="1">
    <citation type="journal article" date="2016" name="Gigascience">
        <title>De novo construction of an expanded transcriptome assembly for the western tarnished plant bug, Lygus hesperus.</title>
        <authorList>
            <person name="Tassone E.E."/>
            <person name="Geib S.M."/>
            <person name="Hall B."/>
            <person name="Fabrick J.A."/>
            <person name="Brent C.S."/>
            <person name="Hull J.J."/>
        </authorList>
    </citation>
    <scope>NUCLEOTIDE SEQUENCE</scope>
</reference>
<comment type="catalytic activity">
    <reaction evidence="6">
        <text>L-asparagine + H2O = L-aspartate + NH4(+)</text>
        <dbReference type="Rhea" id="RHEA:21016"/>
        <dbReference type="ChEBI" id="CHEBI:15377"/>
        <dbReference type="ChEBI" id="CHEBI:28938"/>
        <dbReference type="ChEBI" id="CHEBI:29991"/>
        <dbReference type="ChEBI" id="CHEBI:58048"/>
        <dbReference type="EC" id="3.5.1.1"/>
    </reaction>
</comment>
<keyword evidence="4" id="KW-0378">Hydrolase</keyword>
<dbReference type="Pfam" id="PF01112">
    <property type="entry name" value="Asparaginase_2"/>
    <property type="match status" value="1"/>
</dbReference>
<feature type="site" description="Cleavage; by autolysis" evidence="11">
    <location>
        <begin position="261"/>
        <end position="262"/>
    </location>
</feature>
<dbReference type="AlphaFoldDB" id="A0A146L5R7"/>
<evidence type="ECO:0000256" key="13">
    <source>
        <dbReference type="SAM" id="SignalP"/>
    </source>
</evidence>
<feature type="binding site" evidence="10">
    <location>
        <begin position="313"/>
        <end position="316"/>
    </location>
    <ligand>
        <name>substrate</name>
    </ligand>
</feature>
<dbReference type="CDD" id="cd04702">
    <property type="entry name" value="ASRGL1_like"/>
    <property type="match status" value="1"/>
</dbReference>
<dbReference type="GO" id="GO:0008798">
    <property type="term" value="F:beta-aspartyl-peptidase activity"/>
    <property type="evidence" value="ECO:0007669"/>
    <property type="project" value="UniProtKB-EC"/>
</dbReference>
<evidence type="ECO:0000256" key="7">
    <source>
        <dbReference type="ARBA" id="ARBA00054922"/>
    </source>
</evidence>
<evidence type="ECO:0000256" key="6">
    <source>
        <dbReference type="ARBA" id="ARBA00049366"/>
    </source>
</evidence>
<protein>
    <submittedName>
        <fullName evidence="14">Putative L-asparaginase CG7860</fullName>
    </submittedName>
</protein>
<dbReference type="EMBL" id="GDHC01016142">
    <property type="protein sequence ID" value="JAQ02487.1"/>
    <property type="molecule type" value="Transcribed_RNA"/>
</dbReference>
<dbReference type="GO" id="GO:0005737">
    <property type="term" value="C:cytoplasm"/>
    <property type="evidence" value="ECO:0007669"/>
    <property type="project" value="TreeGrafter"/>
</dbReference>
<proteinExistence type="inferred from homology"/>
<dbReference type="Gene3D" id="3.60.20.30">
    <property type="entry name" value="(Glycosyl)asparaginase"/>
    <property type="match status" value="1"/>
</dbReference>
<dbReference type="GO" id="GO:0004067">
    <property type="term" value="F:asparaginase activity"/>
    <property type="evidence" value="ECO:0007669"/>
    <property type="project" value="UniProtKB-EC"/>
</dbReference>
<evidence type="ECO:0000256" key="8">
    <source>
        <dbReference type="ARBA" id="ARBA00061780"/>
    </source>
</evidence>
<evidence type="ECO:0000256" key="3">
    <source>
        <dbReference type="ARBA" id="ARBA00022670"/>
    </source>
</evidence>
<feature type="region of interest" description="Disordered" evidence="12">
    <location>
        <begin position="27"/>
        <end position="48"/>
    </location>
</feature>
<comment type="catalytic activity">
    <reaction evidence="1">
        <text>Cleavage of a beta-linked Asp residue from the N-terminus of a polypeptide.</text>
        <dbReference type="EC" id="3.4.19.5"/>
    </reaction>
</comment>
<feature type="non-terminal residue" evidence="14">
    <location>
        <position position="1"/>
    </location>
</feature>
<dbReference type="InterPro" id="IPR029055">
    <property type="entry name" value="Ntn_hydrolases_N"/>
</dbReference>
<evidence type="ECO:0000313" key="14">
    <source>
        <dbReference type="EMBL" id="JAQ02487.1"/>
    </source>
</evidence>
<name>A0A146L5R7_LYGHE</name>
<evidence type="ECO:0000256" key="4">
    <source>
        <dbReference type="ARBA" id="ARBA00022801"/>
    </source>
</evidence>
<comment type="subunit">
    <text evidence="8">Heterodimer of an alpha and beta chain produced by autocleavage.</text>
</comment>
<evidence type="ECO:0000256" key="9">
    <source>
        <dbReference type="PIRSR" id="PIRSR600246-1"/>
    </source>
</evidence>
<dbReference type="FunFam" id="3.60.20.30:FF:000001">
    <property type="entry name" value="Isoaspartyl peptidase/L-asparaginase"/>
    <property type="match status" value="1"/>
</dbReference>
<dbReference type="GO" id="GO:0006508">
    <property type="term" value="P:proteolysis"/>
    <property type="evidence" value="ECO:0007669"/>
    <property type="project" value="UniProtKB-KW"/>
</dbReference>
<feature type="compositionally biased region" description="Low complexity" evidence="12">
    <location>
        <begin position="38"/>
        <end position="48"/>
    </location>
</feature>
<feature type="active site" description="Nucleophile" evidence="9">
    <location>
        <position position="262"/>
    </location>
</feature>
<gene>
    <name evidence="14" type="primary">CG7860_5</name>
    <name evidence="14" type="ORF">g.64313</name>
</gene>
<feature type="chain" id="PRO_5007527006" evidence="13">
    <location>
        <begin position="25"/>
        <end position="401"/>
    </location>
</feature>
<sequence>SLDSFAMVHPYYIFLLLVLGVSQASLDVDESPPSPSKEPLTSPSPVSELPLVPVPIPVSESPVSEPSSIPEPTSSSALRGAPKIRLCKMGRVSPVILVHGGAGDIPDSAVQEKIDGVKQSALVGYKVLCETGLVLNAIEASINIMEDLEGFNAGRGSVLTLTGEVEMEALITEGKDLKAGAITLAKNIRYPISVARKVMEKTPHTFLGGAGLEDFIKKENIPRVGDDWLITDRAKYALEKFIEQGGRDAVTEIGKRPGDVGTVGSVAVDSSGHVGSGTSTGGICGKYKGRIGDTPQLGSGGYSDDKVGAVSTTGYGEAIMRYNLAHRILSKMDTGINAQEATKWAVEGMTERIKKTAGAITVSNSGEIGISFTSKRMSWAYVKDGEIHFGIEQGQHEVEKL</sequence>
<evidence type="ECO:0000256" key="10">
    <source>
        <dbReference type="PIRSR" id="PIRSR600246-2"/>
    </source>
</evidence>
<dbReference type="InterPro" id="IPR000246">
    <property type="entry name" value="Peptidase_T2"/>
</dbReference>
<feature type="binding site" evidence="10">
    <location>
        <begin position="290"/>
        <end position="293"/>
    </location>
    <ligand>
        <name>substrate</name>
    </ligand>
</feature>
<dbReference type="PANTHER" id="PTHR10188">
    <property type="entry name" value="L-ASPARAGINASE"/>
    <property type="match status" value="1"/>
</dbReference>
<keyword evidence="5" id="KW-0068">Autocatalytic cleavage</keyword>
<organism evidence="14">
    <name type="scientific">Lygus hesperus</name>
    <name type="common">Western plant bug</name>
    <dbReference type="NCBI Taxonomy" id="30085"/>
    <lineage>
        <taxon>Eukaryota</taxon>
        <taxon>Metazoa</taxon>
        <taxon>Ecdysozoa</taxon>
        <taxon>Arthropoda</taxon>
        <taxon>Hexapoda</taxon>
        <taxon>Insecta</taxon>
        <taxon>Pterygota</taxon>
        <taxon>Neoptera</taxon>
        <taxon>Paraneoptera</taxon>
        <taxon>Hemiptera</taxon>
        <taxon>Heteroptera</taxon>
        <taxon>Panheteroptera</taxon>
        <taxon>Cimicomorpha</taxon>
        <taxon>Miridae</taxon>
        <taxon>Mirini</taxon>
        <taxon>Lygus</taxon>
    </lineage>
</organism>
<evidence type="ECO:0000256" key="12">
    <source>
        <dbReference type="SAM" id="MobiDB-lite"/>
    </source>
</evidence>
<feature type="signal peptide" evidence="13">
    <location>
        <begin position="1"/>
        <end position="24"/>
    </location>
</feature>
<accession>A0A146L5R7</accession>
<evidence type="ECO:0000256" key="1">
    <source>
        <dbReference type="ARBA" id="ARBA00000306"/>
    </source>
</evidence>
<comment type="similarity">
    <text evidence="2">Belongs to the Ntn-hydrolase family.</text>
</comment>
<keyword evidence="13" id="KW-0732">Signal</keyword>
<comment type="function">
    <text evidence="7">Has both L-asparaginase and beta-aspartyl peptidase activity. Does not have aspartylglucosaminidase activity and is inactive toward GlcNAc-L-Asn. Likewise, has no activity toward glutamine.</text>
</comment>
<dbReference type="SUPFAM" id="SSF56235">
    <property type="entry name" value="N-terminal nucleophile aminohydrolases (Ntn hydrolases)"/>
    <property type="match status" value="1"/>
</dbReference>
<dbReference type="GO" id="GO:0033345">
    <property type="term" value="P:L-asparagine catabolic process via L-aspartate"/>
    <property type="evidence" value="ECO:0007669"/>
    <property type="project" value="TreeGrafter"/>
</dbReference>
<keyword evidence="3" id="KW-0645">Protease</keyword>
<dbReference type="PANTHER" id="PTHR10188:SF41">
    <property type="entry name" value="ISOASPARTYL PEPTIDASE_L-ASPARAGINASE"/>
    <property type="match status" value="1"/>
</dbReference>
<evidence type="ECO:0000256" key="5">
    <source>
        <dbReference type="ARBA" id="ARBA00022813"/>
    </source>
</evidence>